<dbReference type="PROSITE" id="PS51733">
    <property type="entry name" value="BPL_LPL_CATALYTIC"/>
    <property type="match status" value="1"/>
</dbReference>
<dbReference type="PANTHER" id="PTHR12561:SF3">
    <property type="entry name" value="LIPOYLTRANSFERASE 1, MITOCHONDRIAL"/>
    <property type="match status" value="1"/>
</dbReference>
<proteinExistence type="predicted"/>
<evidence type="ECO:0000256" key="1">
    <source>
        <dbReference type="ARBA" id="ARBA00005085"/>
    </source>
</evidence>
<dbReference type="Gene3D" id="3.30.930.10">
    <property type="entry name" value="Bira Bifunctional Protein, Domain 2"/>
    <property type="match status" value="1"/>
</dbReference>
<keyword evidence="4 9" id="KW-0436">Ligase</keyword>
<dbReference type="PANTHER" id="PTHR12561">
    <property type="entry name" value="LIPOATE-PROTEIN LIGASE"/>
    <property type="match status" value="1"/>
</dbReference>
<dbReference type="EC" id="6.3.1.20" evidence="3"/>
<dbReference type="Pfam" id="PF10437">
    <property type="entry name" value="Lip_prot_lig_C"/>
    <property type="match status" value="1"/>
</dbReference>
<evidence type="ECO:0000313" key="9">
    <source>
        <dbReference type="EMBL" id="MCW9712545.1"/>
    </source>
</evidence>
<keyword evidence="6" id="KW-0067">ATP-binding</keyword>
<organism evidence="9 10">
    <name type="scientific">Fodinibius salicampi</name>
    <dbReference type="NCBI Taxonomy" id="1920655"/>
    <lineage>
        <taxon>Bacteria</taxon>
        <taxon>Pseudomonadati</taxon>
        <taxon>Balneolota</taxon>
        <taxon>Balneolia</taxon>
        <taxon>Balneolales</taxon>
        <taxon>Balneolaceae</taxon>
        <taxon>Fodinibius</taxon>
    </lineage>
</organism>
<dbReference type="InterPro" id="IPR004562">
    <property type="entry name" value="LipoylTrfase_LipoateP_Ligase"/>
</dbReference>
<dbReference type="Gene3D" id="3.30.390.50">
    <property type="entry name" value="CO dehydrogenase flavoprotein, C-terminal domain"/>
    <property type="match status" value="1"/>
</dbReference>
<evidence type="ECO:0000256" key="2">
    <source>
        <dbReference type="ARBA" id="ARBA00005124"/>
    </source>
</evidence>
<accession>A0ABT3PXF4</accession>
<dbReference type="GO" id="GO:0016979">
    <property type="term" value="F:lipoate-protein ligase activity"/>
    <property type="evidence" value="ECO:0007669"/>
    <property type="project" value="UniProtKB-EC"/>
</dbReference>
<keyword evidence="5" id="KW-0547">Nucleotide-binding</keyword>
<dbReference type="CDD" id="cd16443">
    <property type="entry name" value="LplA"/>
    <property type="match status" value="1"/>
</dbReference>
<evidence type="ECO:0000313" key="10">
    <source>
        <dbReference type="Proteomes" id="UP001207337"/>
    </source>
</evidence>
<name>A0ABT3PXF4_9BACT</name>
<dbReference type="RefSeq" id="WP_265788589.1">
    <property type="nucleotide sequence ID" value="NZ_BAABRS010000001.1"/>
</dbReference>
<gene>
    <name evidence="9" type="ORF">LQ318_06490</name>
</gene>
<sequence>MIFIHNEHNTDPHLNLALEEYALRNFDHDYDYLLFYINSPSIIIGRNQNTLEEINHEYVEDNEINVVRRISGGGAVYHDTGNLNFSFITNYDKKNLNNFRKFTSPIIRVLQSLGVNAELQGRNDIVANDRKISGNAQYSTVKRMFSHGTLLFDTDLAEVSKALDVKMNKIESKGHKSVRSRVANISEFLTEEMNIHTFREKLLEGLYKDREKFETYHLTNSEWDAVYELKEKKYSQWDWNFGKSPKFNIQRERRFDIGEIDLRLDVAKGYIKNLKIYGDFFGNKPIKQLEDHLQGARYHRQDLSQRLKDVDIEQYFGMISKANFLELLYGSDK</sequence>
<protein>
    <recommendedName>
        <fullName evidence="3">lipoate--protein ligase</fullName>
        <ecNumber evidence="3">6.3.1.20</ecNumber>
    </recommendedName>
</protein>
<comment type="catalytic activity">
    <reaction evidence="7">
        <text>L-lysyl-[lipoyl-carrier protein] + (R)-lipoate + ATP = N(6)-[(R)-lipoyl]-L-lysyl-[lipoyl-carrier protein] + AMP + diphosphate + H(+)</text>
        <dbReference type="Rhea" id="RHEA:49288"/>
        <dbReference type="Rhea" id="RHEA-COMP:10500"/>
        <dbReference type="Rhea" id="RHEA-COMP:10502"/>
        <dbReference type="ChEBI" id="CHEBI:15378"/>
        <dbReference type="ChEBI" id="CHEBI:29969"/>
        <dbReference type="ChEBI" id="CHEBI:30616"/>
        <dbReference type="ChEBI" id="CHEBI:33019"/>
        <dbReference type="ChEBI" id="CHEBI:83088"/>
        <dbReference type="ChEBI" id="CHEBI:83099"/>
        <dbReference type="ChEBI" id="CHEBI:456215"/>
        <dbReference type="EC" id="6.3.1.20"/>
    </reaction>
</comment>
<dbReference type="Pfam" id="PF21948">
    <property type="entry name" value="LplA-B_cat"/>
    <property type="match status" value="1"/>
</dbReference>
<evidence type="ECO:0000256" key="4">
    <source>
        <dbReference type="ARBA" id="ARBA00022598"/>
    </source>
</evidence>
<evidence type="ECO:0000259" key="8">
    <source>
        <dbReference type="PROSITE" id="PS51733"/>
    </source>
</evidence>
<dbReference type="NCBIfam" id="TIGR00545">
    <property type="entry name" value="lipoyltrans"/>
    <property type="match status" value="1"/>
</dbReference>
<dbReference type="EMBL" id="JAJNDC010000001">
    <property type="protein sequence ID" value="MCW9712545.1"/>
    <property type="molecule type" value="Genomic_DNA"/>
</dbReference>
<comment type="pathway">
    <text evidence="1">Protein modification; protein lipoylation via exogenous pathway; protein N(6)-(lipoyl)lysine from lipoate: step 2/2.</text>
</comment>
<dbReference type="InterPro" id="IPR045864">
    <property type="entry name" value="aa-tRNA-synth_II/BPL/LPL"/>
</dbReference>
<dbReference type="SUPFAM" id="SSF82649">
    <property type="entry name" value="SufE/NifU"/>
    <property type="match status" value="1"/>
</dbReference>
<evidence type="ECO:0000256" key="6">
    <source>
        <dbReference type="ARBA" id="ARBA00022840"/>
    </source>
</evidence>
<comment type="caution">
    <text evidence="9">The sequence shown here is derived from an EMBL/GenBank/DDBJ whole genome shotgun (WGS) entry which is preliminary data.</text>
</comment>
<feature type="domain" description="BPL/LPL catalytic" evidence="8">
    <location>
        <begin position="27"/>
        <end position="214"/>
    </location>
</feature>
<evidence type="ECO:0000256" key="7">
    <source>
        <dbReference type="ARBA" id="ARBA00048037"/>
    </source>
</evidence>
<dbReference type="SUPFAM" id="SSF55681">
    <property type="entry name" value="Class II aaRS and biotin synthetases"/>
    <property type="match status" value="1"/>
</dbReference>
<dbReference type="InterPro" id="IPR004143">
    <property type="entry name" value="BPL_LPL_catalytic"/>
</dbReference>
<evidence type="ECO:0000256" key="5">
    <source>
        <dbReference type="ARBA" id="ARBA00022741"/>
    </source>
</evidence>
<keyword evidence="10" id="KW-1185">Reference proteome</keyword>
<dbReference type="InterPro" id="IPR019491">
    <property type="entry name" value="Lipoate_protein_ligase_C"/>
</dbReference>
<comment type="pathway">
    <text evidence="2">Protein modification; protein lipoylation via exogenous pathway; protein N(6)-(lipoyl)lysine from lipoate: step 1/2.</text>
</comment>
<evidence type="ECO:0000256" key="3">
    <source>
        <dbReference type="ARBA" id="ARBA00012367"/>
    </source>
</evidence>
<dbReference type="Proteomes" id="UP001207337">
    <property type="component" value="Unassembled WGS sequence"/>
</dbReference>
<reference evidence="9 10" key="1">
    <citation type="submission" date="2021-11" db="EMBL/GenBank/DDBJ databases">
        <title>Aliifidinibius sp. nov., a new bacterium isolated from saline soil.</title>
        <authorList>
            <person name="Galisteo C."/>
            <person name="De La Haba R."/>
            <person name="Sanchez-Porro C."/>
            <person name="Ventosa A."/>
        </authorList>
    </citation>
    <scope>NUCLEOTIDE SEQUENCE [LARGE SCALE GENOMIC DNA]</scope>
    <source>
        <strain evidence="9 10">KACC 190600</strain>
    </source>
</reference>